<reference evidence="4 5" key="1">
    <citation type="submission" date="2023-10" db="EMBL/GenBank/DDBJ databases">
        <title>Chromosome-scale genome assembly provides insights into flower coloration mechanisms of Canna indica.</title>
        <authorList>
            <person name="Li C."/>
        </authorList>
    </citation>
    <scope>NUCLEOTIDE SEQUENCE [LARGE SCALE GENOMIC DNA]</scope>
    <source>
        <tissue evidence="4">Flower</tissue>
    </source>
</reference>
<dbReference type="AlphaFoldDB" id="A0AAQ3KJU9"/>
<sequence>MHSCNRWFPLSFLIEYIICSSLGCSLVTPSSENLHNNVAADKSNTGSKAIPSTVPQHNSVHKGTSIENLYGPWMIVNRRKKFAGKRNALPEIKTSNGFDTIVDQCDEKMVVESSNLKWQEENAWKNIVGVYNNQDNKCAGLGVLALKSDGCLIFEESCSRIASSPLHAELWAIKLAVEKTSNLNLRNFTLFSDCSTAIKFLNGNCKAP</sequence>
<gene>
    <name evidence="4" type="ORF">Cni_G18588</name>
</gene>
<evidence type="ECO:0000313" key="4">
    <source>
        <dbReference type="EMBL" id="WOL09835.1"/>
    </source>
</evidence>
<keyword evidence="2" id="KW-0732">Signal</keyword>
<dbReference type="CDD" id="cd06222">
    <property type="entry name" value="RNase_H_like"/>
    <property type="match status" value="1"/>
</dbReference>
<dbReference type="GO" id="GO:0003676">
    <property type="term" value="F:nucleic acid binding"/>
    <property type="evidence" value="ECO:0007669"/>
    <property type="project" value="InterPro"/>
</dbReference>
<keyword evidence="5" id="KW-1185">Reference proteome</keyword>
<feature type="region of interest" description="Disordered" evidence="1">
    <location>
        <begin position="40"/>
        <end position="60"/>
    </location>
</feature>
<dbReference type="SUPFAM" id="SSF53098">
    <property type="entry name" value="Ribonuclease H-like"/>
    <property type="match status" value="1"/>
</dbReference>
<proteinExistence type="predicted"/>
<evidence type="ECO:0000313" key="5">
    <source>
        <dbReference type="Proteomes" id="UP001327560"/>
    </source>
</evidence>
<dbReference type="EMBL" id="CP136895">
    <property type="protein sequence ID" value="WOL09835.1"/>
    <property type="molecule type" value="Genomic_DNA"/>
</dbReference>
<evidence type="ECO:0000259" key="3">
    <source>
        <dbReference type="Pfam" id="PF13456"/>
    </source>
</evidence>
<dbReference type="InterPro" id="IPR012337">
    <property type="entry name" value="RNaseH-like_sf"/>
</dbReference>
<accession>A0AAQ3KJU9</accession>
<feature type="chain" id="PRO_5042811548" description="RNase H type-1 domain-containing protein" evidence="2">
    <location>
        <begin position="24"/>
        <end position="208"/>
    </location>
</feature>
<feature type="signal peptide" evidence="2">
    <location>
        <begin position="1"/>
        <end position="23"/>
    </location>
</feature>
<organism evidence="4 5">
    <name type="scientific">Canna indica</name>
    <name type="common">Indian-shot</name>
    <dbReference type="NCBI Taxonomy" id="4628"/>
    <lineage>
        <taxon>Eukaryota</taxon>
        <taxon>Viridiplantae</taxon>
        <taxon>Streptophyta</taxon>
        <taxon>Embryophyta</taxon>
        <taxon>Tracheophyta</taxon>
        <taxon>Spermatophyta</taxon>
        <taxon>Magnoliopsida</taxon>
        <taxon>Liliopsida</taxon>
        <taxon>Zingiberales</taxon>
        <taxon>Cannaceae</taxon>
        <taxon>Canna</taxon>
    </lineage>
</organism>
<dbReference type="Pfam" id="PF13456">
    <property type="entry name" value="RVT_3"/>
    <property type="match status" value="1"/>
</dbReference>
<dbReference type="InterPro" id="IPR044730">
    <property type="entry name" value="RNase_H-like_dom_plant"/>
</dbReference>
<evidence type="ECO:0000256" key="2">
    <source>
        <dbReference type="SAM" id="SignalP"/>
    </source>
</evidence>
<dbReference type="Gene3D" id="3.30.420.10">
    <property type="entry name" value="Ribonuclease H-like superfamily/Ribonuclease H"/>
    <property type="match status" value="1"/>
</dbReference>
<name>A0AAQ3KJU9_9LILI</name>
<dbReference type="GO" id="GO:0004523">
    <property type="term" value="F:RNA-DNA hybrid ribonuclease activity"/>
    <property type="evidence" value="ECO:0007669"/>
    <property type="project" value="InterPro"/>
</dbReference>
<dbReference type="Proteomes" id="UP001327560">
    <property type="component" value="Chromosome 6"/>
</dbReference>
<evidence type="ECO:0000256" key="1">
    <source>
        <dbReference type="SAM" id="MobiDB-lite"/>
    </source>
</evidence>
<dbReference type="InterPro" id="IPR036397">
    <property type="entry name" value="RNaseH_sf"/>
</dbReference>
<protein>
    <recommendedName>
        <fullName evidence="3">RNase H type-1 domain-containing protein</fullName>
    </recommendedName>
</protein>
<feature type="domain" description="RNase H type-1" evidence="3">
    <location>
        <begin position="129"/>
        <end position="204"/>
    </location>
</feature>
<dbReference type="InterPro" id="IPR002156">
    <property type="entry name" value="RNaseH_domain"/>
</dbReference>